<reference evidence="2 3" key="1">
    <citation type="submission" date="2017-06" db="EMBL/GenBank/DDBJ databases">
        <title>Complete genome of Helicobacter apodemus.</title>
        <authorList>
            <person name="Cho S."/>
        </authorList>
    </citation>
    <scope>NUCLEOTIDE SEQUENCE [LARGE SCALE GENOMIC DNA]</scope>
    <source>
        <strain evidence="3">SNUVETPUB-15-01</strain>
    </source>
</reference>
<protein>
    <submittedName>
        <fullName evidence="2">Uncharacterized protein</fullName>
    </submittedName>
</protein>
<feature type="transmembrane region" description="Helical" evidence="1">
    <location>
        <begin position="12"/>
        <end position="30"/>
    </location>
</feature>
<evidence type="ECO:0000313" key="2">
    <source>
        <dbReference type="EMBL" id="AWI33884.1"/>
    </source>
</evidence>
<keyword evidence="1" id="KW-0812">Transmembrane</keyword>
<dbReference type="KEGG" id="had:CDV25_03240"/>
<sequence length="185" mass="21309">MPIKNLKNGKKMRIISVLLVGVLFLSIYLLAEQKFAWSFIFAFIAFCGIIFAVFLTQKNKIYQLIANATQEELEVLAMSDKEAKEEGFYREDNNSSLEGEKEKAKYRTFWGNFDKNSNKVGVKMFFMPFRLLAYAFLVVGFFILLKQDFLDIVGFFSGLVAANIIIVSFYFLSLGMKEFQSRLKS</sequence>
<organism evidence="2 3">
    <name type="scientific">Helicobacter apodemus</name>
    <dbReference type="NCBI Taxonomy" id="135569"/>
    <lineage>
        <taxon>Bacteria</taxon>
        <taxon>Pseudomonadati</taxon>
        <taxon>Campylobacterota</taxon>
        <taxon>Epsilonproteobacteria</taxon>
        <taxon>Campylobacterales</taxon>
        <taxon>Helicobacteraceae</taxon>
        <taxon>Helicobacter</taxon>
    </lineage>
</organism>
<dbReference type="AlphaFoldDB" id="A0A2U8FCJ9"/>
<name>A0A2U8FCJ9_9HELI</name>
<gene>
    <name evidence="2" type="ORF">CDV25_03240</name>
</gene>
<evidence type="ECO:0000313" key="3">
    <source>
        <dbReference type="Proteomes" id="UP000244890"/>
    </source>
</evidence>
<accession>A0A2U8FCJ9</accession>
<keyword evidence="1" id="KW-1133">Transmembrane helix</keyword>
<feature type="transmembrane region" description="Helical" evidence="1">
    <location>
        <begin position="36"/>
        <end position="55"/>
    </location>
</feature>
<dbReference type="Proteomes" id="UP000244890">
    <property type="component" value="Chromosome"/>
</dbReference>
<dbReference type="EMBL" id="CP021886">
    <property type="protein sequence ID" value="AWI33884.1"/>
    <property type="molecule type" value="Genomic_DNA"/>
</dbReference>
<keyword evidence="1" id="KW-0472">Membrane</keyword>
<evidence type="ECO:0000256" key="1">
    <source>
        <dbReference type="SAM" id="Phobius"/>
    </source>
</evidence>
<feature type="transmembrane region" description="Helical" evidence="1">
    <location>
        <begin position="125"/>
        <end position="146"/>
    </location>
</feature>
<feature type="transmembrane region" description="Helical" evidence="1">
    <location>
        <begin position="152"/>
        <end position="172"/>
    </location>
</feature>
<dbReference type="OrthoDB" id="5325214at2"/>
<proteinExistence type="predicted"/>